<dbReference type="InterPro" id="IPR002068">
    <property type="entry name" value="A-crystallin/Hsp20_dom"/>
</dbReference>
<dbReference type="HOGENOM" id="CLU_046737_12_1_7"/>
<protein>
    <submittedName>
        <fullName evidence="4">Heat shock protein Hsp20</fullName>
    </submittedName>
</protein>
<dbReference type="STRING" id="290397.Adeh_2863"/>
<dbReference type="InterPro" id="IPR008978">
    <property type="entry name" value="HSP20-like_chaperone"/>
</dbReference>
<dbReference type="SUPFAM" id="SSF49764">
    <property type="entry name" value="HSP20-like chaperones"/>
    <property type="match status" value="1"/>
</dbReference>
<sequence>MAKPMKHDHGKEPKERGRLAALRESMPALPPWMERIDELVGERWSAFWPVLRLGEELAFKVPPVDVYEDGRDLVLKAELPGLRREDIKVEITGDLVTLSGKKEKEERIERKDYHRVERATGAFTRTVRLPVEIAVDRVTAKFTEGVLEIRAPMAGEGKGHGRKIEVT</sequence>
<evidence type="ECO:0000313" key="4">
    <source>
        <dbReference type="EMBL" id="ABC82633.1"/>
    </source>
</evidence>
<dbReference type="KEGG" id="ade:Adeh_2863"/>
<dbReference type="CDD" id="cd06464">
    <property type="entry name" value="ACD_sHsps-like"/>
    <property type="match status" value="1"/>
</dbReference>
<keyword evidence="4" id="KW-0346">Stress response</keyword>
<accession>Q2IDH5</accession>
<proteinExistence type="inferred from homology"/>
<dbReference type="PANTHER" id="PTHR11527">
    <property type="entry name" value="HEAT-SHOCK PROTEIN 20 FAMILY MEMBER"/>
    <property type="match status" value="1"/>
</dbReference>
<name>Q2IDH5_ANADE</name>
<evidence type="ECO:0000259" key="3">
    <source>
        <dbReference type="PROSITE" id="PS01031"/>
    </source>
</evidence>
<reference evidence="4 5" key="1">
    <citation type="submission" date="2006-01" db="EMBL/GenBank/DDBJ databases">
        <title>Complete sequence of Anaeromyxobacter dehalogenans 2CP-C.</title>
        <authorList>
            <consortium name="US DOE Joint Genome Institute"/>
            <person name="Copeland A."/>
            <person name="Lucas S."/>
            <person name="Lapidus A."/>
            <person name="Barry K."/>
            <person name="Detter J.C."/>
            <person name="Glavina T."/>
            <person name="Hammon N."/>
            <person name="Israni S."/>
            <person name="Pitluck S."/>
            <person name="Brettin T."/>
            <person name="Bruce D."/>
            <person name="Han C."/>
            <person name="Tapia R."/>
            <person name="Gilna P."/>
            <person name="Kiss H."/>
            <person name="Schmutz J."/>
            <person name="Larimer F."/>
            <person name="Land M."/>
            <person name="Kyrpides N."/>
            <person name="Anderson I."/>
            <person name="Sanford R.A."/>
            <person name="Ritalahti K.M."/>
            <person name="Thomas H.S."/>
            <person name="Kirby J.R."/>
            <person name="Zhulin I.B."/>
            <person name="Loeffler F.E."/>
            <person name="Richardson P."/>
        </authorList>
    </citation>
    <scope>NUCLEOTIDE SEQUENCE [LARGE SCALE GENOMIC DNA]</scope>
    <source>
        <strain evidence="4 5">2CP-C</strain>
    </source>
</reference>
<dbReference type="EMBL" id="CP000251">
    <property type="protein sequence ID" value="ABC82633.1"/>
    <property type="molecule type" value="Genomic_DNA"/>
</dbReference>
<dbReference type="Proteomes" id="UP000001935">
    <property type="component" value="Chromosome"/>
</dbReference>
<dbReference type="eggNOG" id="COG0071">
    <property type="taxonomic scope" value="Bacteria"/>
</dbReference>
<dbReference type="AlphaFoldDB" id="Q2IDH5"/>
<dbReference type="InterPro" id="IPR031107">
    <property type="entry name" value="Small_HSP"/>
</dbReference>
<dbReference type="PROSITE" id="PS01031">
    <property type="entry name" value="SHSP"/>
    <property type="match status" value="1"/>
</dbReference>
<feature type="domain" description="SHSP" evidence="3">
    <location>
        <begin position="55"/>
        <end position="167"/>
    </location>
</feature>
<dbReference type="Gene3D" id="2.60.40.790">
    <property type="match status" value="1"/>
</dbReference>
<evidence type="ECO:0000256" key="1">
    <source>
        <dbReference type="PROSITE-ProRule" id="PRU00285"/>
    </source>
</evidence>
<organism evidence="4 5">
    <name type="scientific">Anaeromyxobacter dehalogenans (strain 2CP-C)</name>
    <dbReference type="NCBI Taxonomy" id="290397"/>
    <lineage>
        <taxon>Bacteria</taxon>
        <taxon>Pseudomonadati</taxon>
        <taxon>Myxococcota</taxon>
        <taxon>Myxococcia</taxon>
        <taxon>Myxococcales</taxon>
        <taxon>Cystobacterineae</taxon>
        <taxon>Anaeromyxobacteraceae</taxon>
        <taxon>Anaeromyxobacter</taxon>
    </lineage>
</organism>
<dbReference type="RefSeq" id="WP_011421915.1">
    <property type="nucleotide sequence ID" value="NC_007760.1"/>
</dbReference>
<evidence type="ECO:0000256" key="2">
    <source>
        <dbReference type="RuleBase" id="RU003616"/>
    </source>
</evidence>
<gene>
    <name evidence="4" type="ordered locus">Adeh_2863</name>
</gene>
<dbReference type="Pfam" id="PF00011">
    <property type="entry name" value="HSP20"/>
    <property type="match status" value="1"/>
</dbReference>
<evidence type="ECO:0000313" key="5">
    <source>
        <dbReference type="Proteomes" id="UP000001935"/>
    </source>
</evidence>
<comment type="similarity">
    <text evidence="1 2">Belongs to the small heat shock protein (HSP20) family.</text>
</comment>